<dbReference type="PANTHER" id="PTHR34982">
    <property type="entry name" value="YOP PROTEINS TRANSLOCATION PROTEIN L"/>
    <property type="match status" value="1"/>
</dbReference>
<dbReference type="EMBL" id="CP098242">
    <property type="protein sequence ID" value="WAW09560.1"/>
    <property type="molecule type" value="Genomic_DNA"/>
</dbReference>
<feature type="domain" description="Flagellar assembly protein FliH/Type III secretion system HrpE" evidence="11">
    <location>
        <begin position="161"/>
        <end position="284"/>
    </location>
</feature>
<evidence type="ECO:0000256" key="4">
    <source>
        <dbReference type="ARBA" id="ARBA00016507"/>
    </source>
</evidence>
<feature type="compositionally biased region" description="Basic and acidic residues" evidence="10">
    <location>
        <begin position="131"/>
        <end position="151"/>
    </location>
</feature>
<evidence type="ECO:0000256" key="3">
    <source>
        <dbReference type="ARBA" id="ARBA00006602"/>
    </source>
</evidence>
<dbReference type="GO" id="GO:0009288">
    <property type="term" value="C:bacterial-type flagellum"/>
    <property type="evidence" value="ECO:0007669"/>
    <property type="project" value="InterPro"/>
</dbReference>
<name>A0A9E9LTW9_9BURK</name>
<dbReference type="Pfam" id="PF02108">
    <property type="entry name" value="FliH"/>
    <property type="match status" value="1"/>
</dbReference>
<keyword evidence="7" id="KW-1005">Bacterial flagellum biogenesis</keyword>
<comment type="subcellular location">
    <subcellularLocation>
        <location evidence="2">Cytoplasm</location>
    </subcellularLocation>
</comment>
<dbReference type="RefSeq" id="WP_269308561.1">
    <property type="nucleotide sequence ID" value="NZ_CP098242.1"/>
</dbReference>
<dbReference type="PANTHER" id="PTHR34982:SF1">
    <property type="entry name" value="FLAGELLAR ASSEMBLY PROTEIN FLIH"/>
    <property type="match status" value="1"/>
</dbReference>
<comment type="function">
    <text evidence="1">Needed for flagellar regrowth and assembly.</text>
</comment>
<dbReference type="PRINTS" id="PR01003">
    <property type="entry name" value="FLGFLIH"/>
</dbReference>
<dbReference type="KEGG" id="ovb:NB640_09990"/>
<dbReference type="InterPro" id="IPR018035">
    <property type="entry name" value="Flagellar_FliH/T3SS_HrpE"/>
</dbReference>
<keyword evidence="5" id="KW-0813">Transport</keyword>
<dbReference type="GO" id="GO:0005829">
    <property type="term" value="C:cytosol"/>
    <property type="evidence" value="ECO:0007669"/>
    <property type="project" value="TreeGrafter"/>
</dbReference>
<evidence type="ECO:0000256" key="7">
    <source>
        <dbReference type="ARBA" id="ARBA00022795"/>
    </source>
</evidence>
<dbReference type="AlphaFoldDB" id="A0A9E9LTW9"/>
<proteinExistence type="inferred from homology"/>
<keyword evidence="12" id="KW-0282">Flagellum</keyword>
<dbReference type="GO" id="GO:0044781">
    <property type="term" value="P:bacterial-type flagellum organization"/>
    <property type="evidence" value="ECO:0007669"/>
    <property type="project" value="UniProtKB-KW"/>
</dbReference>
<evidence type="ECO:0000256" key="8">
    <source>
        <dbReference type="ARBA" id="ARBA00022927"/>
    </source>
</evidence>
<evidence type="ECO:0000256" key="5">
    <source>
        <dbReference type="ARBA" id="ARBA00022448"/>
    </source>
</evidence>
<evidence type="ECO:0000313" key="12">
    <source>
        <dbReference type="EMBL" id="WAW09560.1"/>
    </source>
</evidence>
<sequence length="296" mass="32549">MYKTLPKEKQTAFQRWEIASLEEEAAERAAKKKVIAPADRDFGAPLTPEEVVAEPVAETIPEQDHPLLEAADEKGDEIEPTVSEATVEDVHALIEGMRKEAQEAGYRAGLEEGLVKGQEEGQARGYEEGLAKGLEEGRQKGESEGFEKGYREGTAQGDDYIRTLKTVAESFAEDVARANETIAEDLLALSLDFAKAMMKTALKVKPELMVPVVADAVRYLPSLQQPAVLYLNPEDAAIVKKAMGEELEAAGWRLVEEQVPRGSCRVETASNQIDSSLSTRWQRLSANLGQTSDWME</sequence>
<evidence type="ECO:0000313" key="13">
    <source>
        <dbReference type="Proteomes" id="UP001156215"/>
    </source>
</evidence>
<reference evidence="12" key="1">
    <citation type="journal article" date="2022" name="Front. Microbiol.">
        <title>New perspectives on an old grouping: The genomic and phenotypic variability of Oxalobacter formigenes and the implications for calcium oxalate stone prevention.</title>
        <authorList>
            <person name="Chmiel J.A."/>
            <person name="Carr C."/>
            <person name="Stuivenberg G.A."/>
            <person name="Venema R."/>
            <person name="Chanyi R.M."/>
            <person name="Al K.F."/>
            <person name="Giguere D."/>
            <person name="Say H."/>
            <person name="Akouris P.P."/>
            <person name="Dominguez Romero S.A."/>
            <person name="Kwong A."/>
            <person name="Tai V."/>
            <person name="Koval S.F."/>
            <person name="Razvi H."/>
            <person name="Bjazevic J."/>
            <person name="Burton J.P."/>
        </authorList>
    </citation>
    <scope>NUCLEOTIDE SEQUENCE</scope>
    <source>
        <strain evidence="12">WoOx3</strain>
    </source>
</reference>
<evidence type="ECO:0000256" key="10">
    <source>
        <dbReference type="SAM" id="MobiDB-lite"/>
    </source>
</evidence>
<evidence type="ECO:0000259" key="11">
    <source>
        <dbReference type="Pfam" id="PF02108"/>
    </source>
</evidence>
<keyword evidence="12" id="KW-0966">Cell projection</keyword>
<keyword evidence="9" id="KW-1006">Bacterial flagellum protein export</keyword>
<dbReference type="GO" id="GO:0071973">
    <property type="term" value="P:bacterial-type flagellum-dependent cell motility"/>
    <property type="evidence" value="ECO:0007669"/>
    <property type="project" value="InterPro"/>
</dbReference>
<keyword evidence="8" id="KW-0653">Protein transport</keyword>
<keyword evidence="13" id="KW-1185">Reference proteome</keyword>
<evidence type="ECO:0000256" key="6">
    <source>
        <dbReference type="ARBA" id="ARBA00022490"/>
    </source>
</evidence>
<protein>
    <recommendedName>
        <fullName evidence="4">Flagellar assembly protein FliH</fullName>
    </recommendedName>
</protein>
<accession>A0A9E9LTW9</accession>
<gene>
    <name evidence="12" type="ORF">NB640_09990</name>
</gene>
<dbReference type="GO" id="GO:0015031">
    <property type="term" value="P:protein transport"/>
    <property type="evidence" value="ECO:0007669"/>
    <property type="project" value="UniProtKB-KW"/>
</dbReference>
<organism evidence="12 13">
    <name type="scientific">Oxalobacter vibrioformis</name>
    <dbReference type="NCBI Taxonomy" id="933080"/>
    <lineage>
        <taxon>Bacteria</taxon>
        <taxon>Pseudomonadati</taxon>
        <taxon>Pseudomonadota</taxon>
        <taxon>Betaproteobacteria</taxon>
        <taxon>Burkholderiales</taxon>
        <taxon>Oxalobacteraceae</taxon>
        <taxon>Oxalobacter</taxon>
    </lineage>
</organism>
<feature type="region of interest" description="Disordered" evidence="10">
    <location>
        <begin position="131"/>
        <end position="152"/>
    </location>
</feature>
<dbReference type="InterPro" id="IPR000563">
    <property type="entry name" value="Flag_FliH"/>
</dbReference>
<evidence type="ECO:0000256" key="9">
    <source>
        <dbReference type="ARBA" id="ARBA00023225"/>
    </source>
</evidence>
<comment type="similarity">
    <text evidence="3">Belongs to the FliH family.</text>
</comment>
<dbReference type="Proteomes" id="UP001156215">
    <property type="component" value="Chromosome"/>
</dbReference>
<evidence type="ECO:0000256" key="2">
    <source>
        <dbReference type="ARBA" id="ARBA00004496"/>
    </source>
</evidence>
<dbReference type="InterPro" id="IPR051472">
    <property type="entry name" value="T3SS_Stator/FliH"/>
</dbReference>
<dbReference type="GO" id="GO:0003774">
    <property type="term" value="F:cytoskeletal motor activity"/>
    <property type="evidence" value="ECO:0007669"/>
    <property type="project" value="InterPro"/>
</dbReference>
<keyword evidence="6" id="KW-0963">Cytoplasm</keyword>
<keyword evidence="12" id="KW-0969">Cilium</keyword>
<evidence type="ECO:0000256" key="1">
    <source>
        <dbReference type="ARBA" id="ARBA00003041"/>
    </source>
</evidence>